<organism evidence="2 3">
    <name type="scientific">Fusibacillus kribbianus</name>
    <dbReference type="NCBI Taxonomy" id="3044208"/>
    <lineage>
        <taxon>Bacteria</taxon>
        <taxon>Bacillati</taxon>
        <taxon>Bacillota</taxon>
        <taxon>Clostridia</taxon>
        <taxon>Lachnospirales</taxon>
        <taxon>Lachnospiraceae</taxon>
        <taxon>Fusibacillus</taxon>
    </lineage>
</organism>
<keyword evidence="1" id="KW-0472">Membrane</keyword>
<keyword evidence="1" id="KW-1133">Transmembrane helix</keyword>
<sequence length="129" mass="14228">MSGKKWVILIVAIVAAVIAVLTSLKLASAPELKQDKITEMNIQFQMNGMTKWDVSGEDISLICEALNGIEKDFAGFHSGKGWKVWLSCSNGQEISIVGNIIVYHGIISREFSVSENDIQEFVKLLNSLK</sequence>
<dbReference type="EMBL" id="JASGBQ010000005">
    <property type="protein sequence ID" value="MDI9241894.1"/>
    <property type="molecule type" value="Genomic_DNA"/>
</dbReference>
<comment type="caution">
    <text evidence="2">The sequence shown here is derived from an EMBL/GenBank/DDBJ whole genome shotgun (WGS) entry which is preliminary data.</text>
</comment>
<evidence type="ECO:0000313" key="3">
    <source>
        <dbReference type="Proteomes" id="UP001300383"/>
    </source>
</evidence>
<accession>A0AAP4BCN7</accession>
<feature type="transmembrane region" description="Helical" evidence="1">
    <location>
        <begin position="6"/>
        <end position="27"/>
    </location>
</feature>
<dbReference type="Proteomes" id="UP001300383">
    <property type="component" value="Unassembled WGS sequence"/>
</dbReference>
<dbReference type="AlphaFoldDB" id="A0AAP4BCN7"/>
<evidence type="ECO:0000256" key="1">
    <source>
        <dbReference type="SAM" id="Phobius"/>
    </source>
</evidence>
<name>A0AAP4BCN7_9FIRM</name>
<evidence type="ECO:0000313" key="2">
    <source>
        <dbReference type="EMBL" id="MDI9241894.1"/>
    </source>
</evidence>
<keyword evidence="3" id="KW-1185">Reference proteome</keyword>
<proteinExistence type="predicted"/>
<reference evidence="2 3" key="1">
    <citation type="submission" date="2023-05" db="EMBL/GenBank/DDBJ databases">
        <title>[ruminococcus] sp. nov., isolated from a pig farm feces dump.</title>
        <authorList>
            <person name="Chang Y.-H."/>
        </authorList>
    </citation>
    <scope>NUCLEOTIDE SEQUENCE [LARGE SCALE GENOMIC DNA]</scope>
    <source>
        <strain evidence="2 3">YH-rum2234</strain>
    </source>
</reference>
<gene>
    <name evidence="2" type="ORF">QJ036_05295</name>
</gene>
<protein>
    <submittedName>
        <fullName evidence="2">Uncharacterized protein</fullName>
    </submittedName>
</protein>
<keyword evidence="1" id="KW-0812">Transmembrane</keyword>
<dbReference type="RefSeq" id="WP_283230396.1">
    <property type="nucleotide sequence ID" value="NZ_JASGBQ010000005.1"/>
</dbReference>